<accession>A0A919FMS7</accession>
<evidence type="ECO:0000256" key="2">
    <source>
        <dbReference type="SAM" id="MobiDB-lite"/>
    </source>
</evidence>
<reference evidence="4" key="1">
    <citation type="journal article" date="2014" name="Int. J. Syst. Evol. Microbiol.">
        <title>Complete genome sequence of Corynebacterium casei LMG S-19264T (=DSM 44701T), isolated from a smear-ripened cheese.</title>
        <authorList>
            <consortium name="US DOE Joint Genome Institute (JGI-PGF)"/>
            <person name="Walter F."/>
            <person name="Albersmeier A."/>
            <person name="Kalinowski J."/>
            <person name="Ruckert C."/>
        </authorList>
    </citation>
    <scope>NUCLEOTIDE SEQUENCE</scope>
    <source>
        <strain evidence="4">JCM 5069</strain>
    </source>
</reference>
<feature type="repeat" description="TPR" evidence="1">
    <location>
        <begin position="911"/>
        <end position="944"/>
    </location>
</feature>
<reference evidence="4" key="2">
    <citation type="submission" date="2020-09" db="EMBL/GenBank/DDBJ databases">
        <authorList>
            <person name="Sun Q."/>
            <person name="Ohkuma M."/>
        </authorList>
    </citation>
    <scope>NUCLEOTIDE SEQUENCE</scope>
    <source>
        <strain evidence="4">JCM 5069</strain>
    </source>
</reference>
<proteinExistence type="predicted"/>
<dbReference type="InterPro" id="IPR027417">
    <property type="entry name" value="P-loop_NTPase"/>
</dbReference>
<dbReference type="EMBL" id="BNCD01000001">
    <property type="protein sequence ID" value="GHH69197.1"/>
    <property type="molecule type" value="Genomic_DNA"/>
</dbReference>
<dbReference type="GO" id="GO:0043531">
    <property type="term" value="F:ADP binding"/>
    <property type="evidence" value="ECO:0007669"/>
    <property type="project" value="InterPro"/>
</dbReference>
<dbReference type="SUPFAM" id="SSF52540">
    <property type="entry name" value="P-loop containing nucleoside triphosphate hydrolases"/>
    <property type="match status" value="1"/>
</dbReference>
<dbReference type="PRINTS" id="PR00364">
    <property type="entry name" value="DISEASERSIST"/>
</dbReference>
<sequence>MGAVTRVGVLELVAMALGGPGGPGDGTGPGHDWGAGARYVRRTLGALIEPAAAPGADAGHAGAGRTGADAGAGGADGGHAGAGAGRAGARDVGGAGDAEGAGRAGARDAEGAGDVGGAGDAADPGTGRAAAGAGAAASGDDSPGDDARLALLWRRALAAPEDPRYLRALVDGLLERAPARPELMAGLSDLVALVAHQDPYSPGTAPSPTDPGRPHRPPETDPRDPRDPRDLRGPRAAAPPSPAQANSLTGGTQVHGPAIQAGDVHGSIHIHTAPAPVPVALPDPARLPPARPPALHQLPPVPAHFTSRGPDLAALGALLRQKPPTAPLLVVVNGPPGVGKTTLVSAWLHAVAEEFPDGQVYADLHGHSAVAPAEPTEVLGQFLRALGAASVPAEVAEQTSLWRSMTAGLRLAVMLDNAFTAAQVRPLLPGGPDSVVVVTSRNRLTGLGVDGARFHPLGVLDSDASLDLFARGVGRRRTACEPVATRRVVELCGGLPLALCLAAARLAARPRQPVQAMADALGRDAGPLAVLTVGGEAAVRSALDLSYAALGAAAARLYRRLGALPLRTFDTRAAATACALPEDEAERLLDELIEANLLEDAGPGPDGFRFHDLVRDHARAQAAAAESPRSSDEAVRRVCDLYLATATAAEQLLTPAQFVLSRDYAHPPAAPAPFSDGASALRWLDGQRQNLMACVRTAAERAWYDTAWQLVDACWPLFLRLRYYDLWIEAHEIGLACARLSRHPEHREAERQMLNSGAIGLTAARRTDTAIGWYEDALRAARAAGDVRGEGQALHGLGTCHHDAGRPERADAYLHRAIGLWESCGYVRGVGLSLIVLGEVLLATGRPSEAVDRLVRAHEVLAGVNDPHDTTRALALLGRARVVAGDAEAGLAELDRALGLFSAAGSLHWQARTLEMLGESAADRGDRAAALDHFERALALHETTSPADARRVRDRLGEVAGGSGSGG</sequence>
<dbReference type="Pfam" id="PF13191">
    <property type="entry name" value="AAA_16"/>
    <property type="match status" value="1"/>
</dbReference>
<dbReference type="InterPro" id="IPR011990">
    <property type="entry name" value="TPR-like_helical_dom_sf"/>
</dbReference>
<dbReference type="PROSITE" id="PS50005">
    <property type="entry name" value="TPR"/>
    <property type="match status" value="1"/>
</dbReference>
<dbReference type="InterPro" id="IPR019734">
    <property type="entry name" value="TPR_rpt"/>
</dbReference>
<feature type="region of interest" description="Disordered" evidence="2">
    <location>
        <begin position="197"/>
        <end position="259"/>
    </location>
</feature>
<feature type="compositionally biased region" description="Low complexity" evidence="2">
    <location>
        <begin position="120"/>
        <end position="141"/>
    </location>
</feature>
<comment type="caution">
    <text evidence="4">The sequence shown here is derived from an EMBL/GenBank/DDBJ whole genome shotgun (WGS) entry which is preliminary data.</text>
</comment>
<dbReference type="RefSeq" id="WP_268256677.1">
    <property type="nucleotide sequence ID" value="NZ_BNCD01000001.1"/>
</dbReference>
<feature type="compositionally biased region" description="Gly residues" evidence="2">
    <location>
        <begin position="61"/>
        <end position="103"/>
    </location>
</feature>
<dbReference type="InterPro" id="IPR041664">
    <property type="entry name" value="AAA_16"/>
</dbReference>
<dbReference type="Pfam" id="PF13424">
    <property type="entry name" value="TPR_12"/>
    <property type="match status" value="1"/>
</dbReference>
<feature type="compositionally biased region" description="Basic and acidic residues" evidence="2">
    <location>
        <begin position="212"/>
        <end position="233"/>
    </location>
</feature>
<keyword evidence="5" id="KW-1185">Reference proteome</keyword>
<keyword evidence="1" id="KW-0802">TPR repeat</keyword>
<organism evidence="4 5">
    <name type="scientific">Streptomyces sulfonofaciens</name>
    <dbReference type="NCBI Taxonomy" id="68272"/>
    <lineage>
        <taxon>Bacteria</taxon>
        <taxon>Bacillati</taxon>
        <taxon>Actinomycetota</taxon>
        <taxon>Actinomycetes</taxon>
        <taxon>Kitasatosporales</taxon>
        <taxon>Streptomycetaceae</taxon>
        <taxon>Streptomyces</taxon>
    </lineage>
</organism>
<dbReference type="Gene3D" id="3.40.50.300">
    <property type="entry name" value="P-loop containing nucleotide triphosphate hydrolases"/>
    <property type="match status" value="1"/>
</dbReference>
<evidence type="ECO:0000313" key="4">
    <source>
        <dbReference type="EMBL" id="GHH69197.1"/>
    </source>
</evidence>
<dbReference type="PANTHER" id="PTHR47691">
    <property type="entry name" value="REGULATOR-RELATED"/>
    <property type="match status" value="1"/>
</dbReference>
<feature type="domain" description="Orc1-like AAA ATPase" evidence="3">
    <location>
        <begin position="305"/>
        <end position="391"/>
    </location>
</feature>
<evidence type="ECO:0000259" key="3">
    <source>
        <dbReference type="Pfam" id="PF13191"/>
    </source>
</evidence>
<dbReference type="Gene3D" id="1.10.10.10">
    <property type="entry name" value="Winged helix-like DNA-binding domain superfamily/Winged helix DNA-binding domain"/>
    <property type="match status" value="1"/>
</dbReference>
<dbReference type="Gene3D" id="1.25.40.10">
    <property type="entry name" value="Tetratricopeptide repeat domain"/>
    <property type="match status" value="1"/>
</dbReference>
<dbReference type="InterPro" id="IPR036388">
    <property type="entry name" value="WH-like_DNA-bd_sf"/>
</dbReference>
<evidence type="ECO:0000313" key="5">
    <source>
        <dbReference type="Proteomes" id="UP000603708"/>
    </source>
</evidence>
<dbReference type="PANTHER" id="PTHR47691:SF3">
    <property type="entry name" value="HTH-TYPE TRANSCRIPTIONAL REGULATOR RV0890C-RELATED"/>
    <property type="match status" value="1"/>
</dbReference>
<evidence type="ECO:0000256" key="1">
    <source>
        <dbReference type="PROSITE-ProRule" id="PRU00339"/>
    </source>
</evidence>
<dbReference type="AlphaFoldDB" id="A0A919FMS7"/>
<gene>
    <name evidence="4" type="ORF">GCM10018793_01280</name>
</gene>
<dbReference type="SMART" id="SM00028">
    <property type="entry name" value="TPR"/>
    <property type="match status" value="3"/>
</dbReference>
<name>A0A919FMS7_9ACTN</name>
<feature type="region of interest" description="Disordered" evidence="2">
    <location>
        <begin position="54"/>
        <end position="143"/>
    </location>
</feature>
<dbReference type="SUPFAM" id="SSF48452">
    <property type="entry name" value="TPR-like"/>
    <property type="match status" value="1"/>
</dbReference>
<dbReference type="Proteomes" id="UP000603708">
    <property type="component" value="Unassembled WGS sequence"/>
</dbReference>
<protein>
    <recommendedName>
        <fullName evidence="3">Orc1-like AAA ATPase domain-containing protein</fullName>
    </recommendedName>
</protein>